<dbReference type="InterPro" id="IPR036779">
    <property type="entry name" value="LysM_dom_sf"/>
</dbReference>
<dbReference type="Proteomes" id="UP000657177">
    <property type="component" value="Unassembled WGS sequence"/>
</dbReference>
<name>A0A8J6LJH4_9FIRM</name>
<dbReference type="PANTHER" id="PTHR21666:SF270">
    <property type="entry name" value="MUREIN HYDROLASE ACTIVATOR ENVC"/>
    <property type="match status" value="1"/>
</dbReference>
<dbReference type="InterPro" id="IPR050570">
    <property type="entry name" value="Cell_wall_metabolism_enzyme"/>
</dbReference>
<evidence type="ECO:0000259" key="2">
    <source>
        <dbReference type="PROSITE" id="PS51782"/>
    </source>
</evidence>
<dbReference type="PANTHER" id="PTHR21666">
    <property type="entry name" value="PEPTIDASE-RELATED"/>
    <property type="match status" value="1"/>
</dbReference>
<keyword evidence="4" id="KW-1185">Reference proteome</keyword>
<dbReference type="SUPFAM" id="SSF54106">
    <property type="entry name" value="LysM domain"/>
    <property type="match status" value="1"/>
</dbReference>
<organism evidence="3 4">
    <name type="scientific">Capillibacterium thermochitinicola</name>
    <dbReference type="NCBI Taxonomy" id="2699427"/>
    <lineage>
        <taxon>Bacteria</taxon>
        <taxon>Bacillati</taxon>
        <taxon>Bacillota</taxon>
        <taxon>Capillibacterium</taxon>
    </lineage>
</organism>
<dbReference type="SUPFAM" id="SSF51261">
    <property type="entry name" value="Duplicated hybrid motif"/>
    <property type="match status" value="1"/>
</dbReference>
<reference evidence="3" key="1">
    <citation type="submission" date="2020-06" db="EMBL/GenBank/DDBJ databases">
        <title>Novel chitinolytic bacterium.</title>
        <authorList>
            <person name="Ungkulpasvich U."/>
            <person name="Kosugi A."/>
            <person name="Uke A."/>
        </authorList>
    </citation>
    <scope>NUCLEOTIDE SEQUENCE</scope>
    <source>
        <strain evidence="3">UUS1-1</strain>
    </source>
</reference>
<feature type="region of interest" description="Disordered" evidence="1">
    <location>
        <begin position="59"/>
        <end position="81"/>
    </location>
</feature>
<dbReference type="Pfam" id="PF01551">
    <property type="entry name" value="Peptidase_M23"/>
    <property type="match status" value="1"/>
</dbReference>
<sequence length="270" mass="29414">MDENLKIDLGRKSIGFFLVLFLFSAPAAGKGLNNLQEKTLYDLLRPVVKTVMLTVEPDPAGVVANEPPGRVEPTGPPAANGEDDNRALYRICWGDTCWSIARRHGMSLNELTALNPGLNPEKIKSGDYIFVRRMTTVATSRGRSGPRSLPLALSHPLPGGRLTSRYGKRWGRMHWGIDLAAPAGTPVRAAAAGIVTFSGWQNGYGLIVVLDHGSYQTKYAHNTENLVRVGDEVRRGQPIAKVGKTGNATGNHLHFELVINGERVDPLLYL</sequence>
<evidence type="ECO:0000313" key="4">
    <source>
        <dbReference type="Proteomes" id="UP000657177"/>
    </source>
</evidence>
<dbReference type="Gene3D" id="2.70.70.10">
    <property type="entry name" value="Glucose Permease (Domain IIA)"/>
    <property type="match status" value="1"/>
</dbReference>
<gene>
    <name evidence="3" type="ORF">G5B42_09400</name>
</gene>
<dbReference type="CDD" id="cd12797">
    <property type="entry name" value="M23_peptidase"/>
    <property type="match status" value="1"/>
</dbReference>
<dbReference type="InterPro" id="IPR018392">
    <property type="entry name" value="LysM"/>
</dbReference>
<dbReference type="CDD" id="cd00118">
    <property type="entry name" value="LysM"/>
    <property type="match status" value="1"/>
</dbReference>
<dbReference type="RefSeq" id="WP_181340214.1">
    <property type="nucleotide sequence ID" value="NZ_JAAKDE010000019.1"/>
</dbReference>
<dbReference type="EMBL" id="JAAKDE010000019">
    <property type="protein sequence ID" value="MBA2133745.1"/>
    <property type="molecule type" value="Genomic_DNA"/>
</dbReference>
<evidence type="ECO:0000256" key="1">
    <source>
        <dbReference type="SAM" id="MobiDB-lite"/>
    </source>
</evidence>
<accession>A0A8J6LJH4</accession>
<proteinExistence type="predicted"/>
<dbReference type="SMART" id="SM00257">
    <property type="entry name" value="LysM"/>
    <property type="match status" value="1"/>
</dbReference>
<feature type="domain" description="LysM" evidence="2">
    <location>
        <begin position="87"/>
        <end position="131"/>
    </location>
</feature>
<dbReference type="GO" id="GO:0004222">
    <property type="term" value="F:metalloendopeptidase activity"/>
    <property type="evidence" value="ECO:0007669"/>
    <property type="project" value="TreeGrafter"/>
</dbReference>
<protein>
    <submittedName>
        <fullName evidence="3">Peptidoglycan DD-metalloendopeptidase family protein</fullName>
    </submittedName>
</protein>
<evidence type="ECO:0000313" key="3">
    <source>
        <dbReference type="EMBL" id="MBA2133745.1"/>
    </source>
</evidence>
<dbReference type="AlphaFoldDB" id="A0A8J6LJH4"/>
<comment type="caution">
    <text evidence="3">The sequence shown here is derived from an EMBL/GenBank/DDBJ whole genome shotgun (WGS) entry which is preliminary data.</text>
</comment>
<dbReference type="InterPro" id="IPR011055">
    <property type="entry name" value="Dup_hybrid_motif"/>
</dbReference>
<dbReference type="Gene3D" id="3.10.350.10">
    <property type="entry name" value="LysM domain"/>
    <property type="match status" value="1"/>
</dbReference>
<dbReference type="InterPro" id="IPR016047">
    <property type="entry name" value="M23ase_b-sheet_dom"/>
</dbReference>
<dbReference type="Pfam" id="PF01476">
    <property type="entry name" value="LysM"/>
    <property type="match status" value="1"/>
</dbReference>
<dbReference type="PROSITE" id="PS51782">
    <property type="entry name" value="LYSM"/>
    <property type="match status" value="1"/>
</dbReference>